<keyword evidence="5 18" id="KW-0732">Signal</keyword>
<dbReference type="PANTHER" id="PTHR46008">
    <property type="entry name" value="LEAF RUST 10 DISEASE-RESISTANCE LOCUS RECEPTOR-LIKE PROTEIN KINASE-LIKE 1.4"/>
    <property type="match status" value="1"/>
</dbReference>
<evidence type="ECO:0000256" key="16">
    <source>
        <dbReference type="SAM" id="MobiDB-lite"/>
    </source>
</evidence>
<evidence type="ECO:0000256" key="17">
    <source>
        <dbReference type="SAM" id="Phobius"/>
    </source>
</evidence>
<feature type="transmembrane region" description="Helical" evidence="17">
    <location>
        <begin position="294"/>
        <end position="318"/>
    </location>
</feature>
<feature type="region of interest" description="Disordered" evidence="16">
    <location>
        <begin position="659"/>
        <end position="700"/>
    </location>
</feature>
<evidence type="ECO:0000256" key="9">
    <source>
        <dbReference type="ARBA" id="ARBA00022989"/>
    </source>
</evidence>
<evidence type="ECO:0000256" key="1">
    <source>
        <dbReference type="ARBA" id="ARBA00004167"/>
    </source>
</evidence>
<keyword evidence="6 15" id="KW-0547">Nucleotide-binding</keyword>
<feature type="signal peptide" evidence="18">
    <location>
        <begin position="1"/>
        <end position="28"/>
    </location>
</feature>
<evidence type="ECO:0000256" key="7">
    <source>
        <dbReference type="ARBA" id="ARBA00022777"/>
    </source>
</evidence>
<dbReference type="Gene3D" id="2.10.25.10">
    <property type="entry name" value="Laminin"/>
    <property type="match status" value="1"/>
</dbReference>
<gene>
    <name evidence="20" type="ORF">U9M48_006650</name>
</gene>
<evidence type="ECO:0000259" key="19">
    <source>
        <dbReference type="PROSITE" id="PS50011"/>
    </source>
</evidence>
<protein>
    <recommendedName>
        <fullName evidence="19">Protein kinase domain-containing protein</fullName>
    </recommendedName>
</protein>
<organism evidence="20 21">
    <name type="scientific">Paspalum notatum var. saurae</name>
    <dbReference type="NCBI Taxonomy" id="547442"/>
    <lineage>
        <taxon>Eukaryota</taxon>
        <taxon>Viridiplantae</taxon>
        <taxon>Streptophyta</taxon>
        <taxon>Embryophyta</taxon>
        <taxon>Tracheophyta</taxon>
        <taxon>Spermatophyta</taxon>
        <taxon>Magnoliopsida</taxon>
        <taxon>Liliopsida</taxon>
        <taxon>Poales</taxon>
        <taxon>Poaceae</taxon>
        <taxon>PACMAD clade</taxon>
        <taxon>Panicoideae</taxon>
        <taxon>Andropogonodae</taxon>
        <taxon>Paspaleae</taxon>
        <taxon>Paspalinae</taxon>
        <taxon>Paspalum</taxon>
    </lineage>
</organism>
<dbReference type="InterPro" id="IPR011009">
    <property type="entry name" value="Kinase-like_dom_sf"/>
</dbReference>
<dbReference type="PROSITE" id="PS50011">
    <property type="entry name" value="PROTEIN_KINASE_DOM"/>
    <property type="match status" value="1"/>
</dbReference>
<comment type="catalytic activity">
    <reaction evidence="13">
        <text>L-threonyl-[protein] + ATP = O-phospho-L-threonyl-[protein] + ADP + H(+)</text>
        <dbReference type="Rhea" id="RHEA:46608"/>
        <dbReference type="Rhea" id="RHEA-COMP:11060"/>
        <dbReference type="Rhea" id="RHEA-COMP:11605"/>
        <dbReference type="ChEBI" id="CHEBI:15378"/>
        <dbReference type="ChEBI" id="CHEBI:30013"/>
        <dbReference type="ChEBI" id="CHEBI:30616"/>
        <dbReference type="ChEBI" id="CHEBI:61977"/>
        <dbReference type="ChEBI" id="CHEBI:456216"/>
    </reaction>
</comment>
<feature type="compositionally biased region" description="Polar residues" evidence="16">
    <location>
        <begin position="710"/>
        <end position="726"/>
    </location>
</feature>
<dbReference type="Pfam" id="PF00069">
    <property type="entry name" value="Pkinase"/>
    <property type="match status" value="1"/>
</dbReference>
<keyword evidence="2" id="KW-0723">Serine/threonine-protein kinase</keyword>
<dbReference type="PROSITE" id="PS00107">
    <property type="entry name" value="PROTEIN_KINASE_ATP"/>
    <property type="match status" value="1"/>
</dbReference>
<dbReference type="SUPFAM" id="SSF56112">
    <property type="entry name" value="Protein kinase-like (PK-like)"/>
    <property type="match status" value="1"/>
</dbReference>
<feature type="binding site" evidence="15">
    <location>
        <position position="385"/>
    </location>
    <ligand>
        <name>ATP</name>
        <dbReference type="ChEBI" id="CHEBI:30616"/>
    </ligand>
</feature>
<feature type="chain" id="PRO_5043006981" description="Protein kinase domain-containing protein" evidence="18">
    <location>
        <begin position="29"/>
        <end position="726"/>
    </location>
</feature>
<evidence type="ECO:0000256" key="10">
    <source>
        <dbReference type="ARBA" id="ARBA00023136"/>
    </source>
</evidence>
<dbReference type="SMART" id="SM00220">
    <property type="entry name" value="S_TKc"/>
    <property type="match status" value="1"/>
</dbReference>
<evidence type="ECO:0000313" key="21">
    <source>
        <dbReference type="Proteomes" id="UP001341281"/>
    </source>
</evidence>
<dbReference type="GO" id="GO:0004674">
    <property type="term" value="F:protein serine/threonine kinase activity"/>
    <property type="evidence" value="ECO:0007669"/>
    <property type="project" value="UniProtKB-KW"/>
</dbReference>
<dbReference type="Gene3D" id="3.30.200.20">
    <property type="entry name" value="Phosphorylase Kinase, domain 1"/>
    <property type="match status" value="1"/>
</dbReference>
<keyword evidence="7" id="KW-0418">Kinase</keyword>
<evidence type="ECO:0000256" key="15">
    <source>
        <dbReference type="PROSITE-ProRule" id="PRU10141"/>
    </source>
</evidence>
<feature type="domain" description="Protein kinase" evidence="19">
    <location>
        <begin position="357"/>
        <end position="638"/>
    </location>
</feature>
<dbReference type="PROSITE" id="PS00108">
    <property type="entry name" value="PROTEIN_KINASE_ST"/>
    <property type="match status" value="1"/>
</dbReference>
<proteinExistence type="predicted"/>
<evidence type="ECO:0000256" key="2">
    <source>
        <dbReference type="ARBA" id="ARBA00022527"/>
    </source>
</evidence>
<evidence type="ECO:0000256" key="8">
    <source>
        <dbReference type="ARBA" id="ARBA00022840"/>
    </source>
</evidence>
<keyword evidence="11" id="KW-0325">Glycoprotein</keyword>
<dbReference type="GO" id="GO:0005886">
    <property type="term" value="C:plasma membrane"/>
    <property type="evidence" value="ECO:0007669"/>
    <property type="project" value="UniProtKB-ARBA"/>
</dbReference>
<dbReference type="EMBL" id="CP144746">
    <property type="protein sequence ID" value="WVZ56070.1"/>
    <property type="molecule type" value="Genomic_DNA"/>
</dbReference>
<dbReference type="Gene3D" id="1.10.510.10">
    <property type="entry name" value="Transferase(Phosphotransferase) domain 1"/>
    <property type="match status" value="1"/>
</dbReference>
<dbReference type="CDD" id="cd14066">
    <property type="entry name" value="STKc_IRAK"/>
    <property type="match status" value="1"/>
</dbReference>
<keyword evidence="9 17" id="KW-1133">Transmembrane helix</keyword>
<evidence type="ECO:0000256" key="3">
    <source>
        <dbReference type="ARBA" id="ARBA00022679"/>
    </source>
</evidence>
<dbReference type="FunFam" id="3.30.200.20:FF:000481">
    <property type="entry name" value="Wall-associated receptor kinase-like 14"/>
    <property type="match status" value="1"/>
</dbReference>
<comment type="function">
    <text evidence="14">Serine/threonine-protein kinase that may function as a signaling receptor of extracellular matrix component.</text>
</comment>
<accession>A0AAQ3SLX0</accession>
<evidence type="ECO:0000256" key="5">
    <source>
        <dbReference type="ARBA" id="ARBA00022729"/>
    </source>
</evidence>
<dbReference type="InterPro" id="IPR017441">
    <property type="entry name" value="Protein_kinase_ATP_BS"/>
</dbReference>
<evidence type="ECO:0000256" key="13">
    <source>
        <dbReference type="ARBA" id="ARBA00047951"/>
    </source>
</evidence>
<dbReference type="GO" id="GO:0005524">
    <property type="term" value="F:ATP binding"/>
    <property type="evidence" value="ECO:0007669"/>
    <property type="project" value="UniProtKB-UniRule"/>
</dbReference>
<comment type="catalytic activity">
    <reaction evidence="12">
        <text>L-seryl-[protein] + ATP = O-phospho-L-seryl-[protein] + ADP + H(+)</text>
        <dbReference type="Rhea" id="RHEA:17989"/>
        <dbReference type="Rhea" id="RHEA-COMP:9863"/>
        <dbReference type="Rhea" id="RHEA-COMP:11604"/>
        <dbReference type="ChEBI" id="CHEBI:15378"/>
        <dbReference type="ChEBI" id="CHEBI:29999"/>
        <dbReference type="ChEBI" id="CHEBI:30616"/>
        <dbReference type="ChEBI" id="CHEBI:83421"/>
        <dbReference type="ChEBI" id="CHEBI:456216"/>
    </reaction>
</comment>
<comment type="subcellular location">
    <subcellularLocation>
        <location evidence="1">Membrane</location>
        <topology evidence="1">Single-pass membrane protein</topology>
    </subcellularLocation>
</comment>
<evidence type="ECO:0000256" key="11">
    <source>
        <dbReference type="ARBA" id="ARBA00023180"/>
    </source>
</evidence>
<keyword evidence="10 17" id="KW-0472">Membrane</keyword>
<dbReference type="FunFam" id="1.10.510.10:FF:000161">
    <property type="entry name" value="Wall-associated receptor kinase-like 20"/>
    <property type="match status" value="1"/>
</dbReference>
<dbReference type="InterPro" id="IPR000719">
    <property type="entry name" value="Prot_kinase_dom"/>
</dbReference>
<dbReference type="InterPro" id="IPR008271">
    <property type="entry name" value="Ser/Thr_kinase_AS"/>
</dbReference>
<evidence type="ECO:0000256" key="14">
    <source>
        <dbReference type="ARBA" id="ARBA00056804"/>
    </source>
</evidence>
<evidence type="ECO:0000256" key="12">
    <source>
        <dbReference type="ARBA" id="ARBA00047558"/>
    </source>
</evidence>
<name>A0AAQ3SLX0_PASNO</name>
<keyword evidence="21" id="KW-1185">Reference proteome</keyword>
<keyword evidence="3" id="KW-0808">Transferase</keyword>
<keyword evidence="4 17" id="KW-0812">Transmembrane</keyword>
<keyword evidence="8 15" id="KW-0067">ATP-binding</keyword>
<reference evidence="20 21" key="1">
    <citation type="submission" date="2024-02" db="EMBL/GenBank/DDBJ databases">
        <title>High-quality chromosome-scale genome assembly of Pensacola bahiagrass (Paspalum notatum Flugge var. saurae).</title>
        <authorList>
            <person name="Vega J.M."/>
            <person name="Podio M."/>
            <person name="Orjuela J."/>
            <person name="Siena L.A."/>
            <person name="Pessino S.C."/>
            <person name="Combes M.C."/>
            <person name="Mariac C."/>
            <person name="Albertini E."/>
            <person name="Pupilli F."/>
            <person name="Ortiz J.P.A."/>
            <person name="Leblanc O."/>
        </authorList>
    </citation>
    <scope>NUCLEOTIDE SEQUENCE [LARGE SCALE GENOMIC DNA]</scope>
    <source>
        <strain evidence="20">R1</strain>
        <tissue evidence="20">Leaf</tissue>
    </source>
</reference>
<dbReference type="AlphaFoldDB" id="A0AAQ3SLX0"/>
<evidence type="ECO:0000313" key="20">
    <source>
        <dbReference type="EMBL" id="WVZ56070.1"/>
    </source>
</evidence>
<evidence type="ECO:0000256" key="6">
    <source>
        <dbReference type="ARBA" id="ARBA00022741"/>
    </source>
</evidence>
<evidence type="ECO:0000256" key="4">
    <source>
        <dbReference type="ARBA" id="ARBA00022692"/>
    </source>
</evidence>
<dbReference type="PANTHER" id="PTHR46008:SF62">
    <property type="entry name" value="PROTEIN KINASE DOMAIN-CONTAINING PROTEIN"/>
    <property type="match status" value="1"/>
</dbReference>
<sequence length="726" mass="78134">MRGSAASSAALQLLPWTTLLLLLHAAAAAGNASCARRCGGLTVQYPFGFSPGCEIQIGCDSADGAAWVGSGRELGLLVSNVTARAILLALRPDCSRPLNASVHALFSDRYAPGSQNALVVSSCRPAAHVSNCSGPQPSTYGSYLDNSSRCDRRAEDSIRCVFPPPPPQPPRDSTAGTLLPSFFNRTEALAVLSECTGLVSAVSFWGAPAPAAQVALLLDTMELEWWMPGPCRCSPQANCTPFATPDAGQGFRCECAEGFEGDGFADGAGCRKVSKFKCNPSKYLSGDCGKTIQIVLLVAGIVFGAVVTGVTCLVCQLVKRRSASIRRKRSTKRFLSEASCAVPLYSYREIERATGGFSEEKRLGTGAYGTVYEGRLSDSRLVAVKRIRQRDNAGLDGVMNEVRLLSCVCHRNLVRLLGCCIEQGQQILVYEFMPNGTLAQHLQRERGPAAMPWTVRLRIAAETAKAIAYLHSEVQPPIYHRDIKSSNILLDYEYNSKVADFGLSRMGKPSMGDSSHISTAPQGTPGYVDPQYHQNFHLSDRSDVYSFGVVLVEIITAMKAVDFTRVPSEVNLAQLAVERIGRGCVDDIVDPCLDPHRDAWTLSSIHKVAELAFRCLAFHSEMRPSMTEVADELEQIQLSGWAPSADDAAFMSTSSSVSSSVASTRGTDRSWGAGRSRTERAAANALAVQETAKGAAEYSPVSVQERWFSDRSSPSSNGLLGNCSQH</sequence>
<evidence type="ECO:0000256" key="18">
    <source>
        <dbReference type="SAM" id="SignalP"/>
    </source>
</evidence>
<feature type="region of interest" description="Disordered" evidence="16">
    <location>
        <begin position="707"/>
        <end position="726"/>
    </location>
</feature>
<dbReference type="Proteomes" id="UP001341281">
    <property type="component" value="Chromosome 02"/>
</dbReference>